<dbReference type="Proteomes" id="UP000304148">
    <property type="component" value="Chromosome"/>
</dbReference>
<dbReference type="EMBL" id="LS992241">
    <property type="protein sequence ID" value="SYX86743.1"/>
    <property type="molecule type" value="Genomic_DNA"/>
</dbReference>
<organism evidence="2 3">
    <name type="scientific">Paenibacillus alvei</name>
    <name type="common">Bacillus alvei</name>
    <dbReference type="NCBI Taxonomy" id="44250"/>
    <lineage>
        <taxon>Bacteria</taxon>
        <taxon>Bacillati</taxon>
        <taxon>Bacillota</taxon>
        <taxon>Bacilli</taxon>
        <taxon>Bacillales</taxon>
        <taxon>Paenibacillaceae</taxon>
        <taxon>Paenibacillus</taxon>
    </lineage>
</organism>
<evidence type="ECO:0000313" key="3">
    <source>
        <dbReference type="Proteomes" id="UP000304148"/>
    </source>
</evidence>
<gene>
    <name evidence="2" type="primary">cotJB</name>
    <name evidence="2" type="ORF">PBLR_15169</name>
</gene>
<dbReference type="Pfam" id="PF12652">
    <property type="entry name" value="CotJB"/>
    <property type="match status" value="1"/>
</dbReference>
<sequence>MDQSDFDKLLKQLQEIQFALVELNLYLDNHPDDAAAINQFNQLVKQRREVARKFECRFGPLFNFGLSKSPRCHWQWVDQPWPWQV</sequence>
<dbReference type="InterPro" id="IPR016571">
    <property type="entry name" value="Spore_coat_assembly_CotJB"/>
</dbReference>
<dbReference type="AlphaFoldDB" id="A0A383RIS2"/>
<dbReference type="InterPro" id="IPR024207">
    <property type="entry name" value="CotJB_dom"/>
</dbReference>
<name>A0A383RIS2_PAEAL</name>
<protein>
    <submittedName>
        <fullName evidence="2">Component of the inner spore coat</fullName>
    </submittedName>
</protein>
<dbReference type="RefSeq" id="WP_138188575.1">
    <property type="nucleotide sequence ID" value="NZ_LS992241.1"/>
</dbReference>
<evidence type="ECO:0000313" key="2">
    <source>
        <dbReference type="EMBL" id="SYX86743.1"/>
    </source>
</evidence>
<accession>A0A383RIS2</accession>
<evidence type="ECO:0000259" key="1">
    <source>
        <dbReference type="Pfam" id="PF12652"/>
    </source>
</evidence>
<dbReference type="PIRSF" id="PIRSF010606">
    <property type="entry name" value="Spore_coat_CotJB"/>
    <property type="match status" value="1"/>
</dbReference>
<proteinExistence type="predicted"/>
<reference evidence="3" key="1">
    <citation type="submission" date="2018-08" db="EMBL/GenBank/DDBJ databases">
        <authorList>
            <person name="Chevrot R."/>
        </authorList>
    </citation>
    <scope>NUCLEOTIDE SEQUENCE [LARGE SCALE GENOMIC DNA]</scope>
</reference>
<feature type="domain" description="Protein CotJB" evidence="1">
    <location>
        <begin position="8"/>
        <end position="84"/>
    </location>
</feature>